<dbReference type="EMBL" id="BGZK01002453">
    <property type="protein sequence ID" value="GBP94060.1"/>
    <property type="molecule type" value="Genomic_DNA"/>
</dbReference>
<evidence type="ECO:0000313" key="2">
    <source>
        <dbReference type="Proteomes" id="UP000299102"/>
    </source>
</evidence>
<protein>
    <submittedName>
        <fullName evidence="1">Uncharacterized protein</fullName>
    </submittedName>
</protein>
<organism evidence="1 2">
    <name type="scientific">Eumeta variegata</name>
    <name type="common">Bagworm moth</name>
    <name type="synonym">Eumeta japonica</name>
    <dbReference type="NCBI Taxonomy" id="151549"/>
    <lineage>
        <taxon>Eukaryota</taxon>
        <taxon>Metazoa</taxon>
        <taxon>Ecdysozoa</taxon>
        <taxon>Arthropoda</taxon>
        <taxon>Hexapoda</taxon>
        <taxon>Insecta</taxon>
        <taxon>Pterygota</taxon>
        <taxon>Neoptera</taxon>
        <taxon>Endopterygota</taxon>
        <taxon>Lepidoptera</taxon>
        <taxon>Glossata</taxon>
        <taxon>Ditrysia</taxon>
        <taxon>Tineoidea</taxon>
        <taxon>Psychidae</taxon>
        <taxon>Oiketicinae</taxon>
        <taxon>Eumeta</taxon>
    </lineage>
</organism>
<dbReference type="AlphaFoldDB" id="A0A4C2A1D7"/>
<sequence>MSVGTISAPPPAPPPSPPAAPFLPFSAILFYFPRRDELLNDKPYYIFCGEPGKSTTLECAPAAPRPRALRRPHAHSSFHTFYGSLRYCSAAVNKLEAEIRRARSRPPRAAGGRGKCVITKCVN</sequence>
<gene>
    <name evidence="1" type="ORF">EVAR_66451_1</name>
</gene>
<proteinExistence type="predicted"/>
<evidence type="ECO:0000313" key="1">
    <source>
        <dbReference type="EMBL" id="GBP94060.1"/>
    </source>
</evidence>
<name>A0A4C2A1D7_EUMVA</name>
<reference evidence="1 2" key="1">
    <citation type="journal article" date="2019" name="Commun. Biol.">
        <title>The bagworm genome reveals a unique fibroin gene that provides high tensile strength.</title>
        <authorList>
            <person name="Kono N."/>
            <person name="Nakamura H."/>
            <person name="Ohtoshi R."/>
            <person name="Tomita M."/>
            <person name="Numata K."/>
            <person name="Arakawa K."/>
        </authorList>
    </citation>
    <scope>NUCLEOTIDE SEQUENCE [LARGE SCALE GENOMIC DNA]</scope>
</reference>
<keyword evidence="2" id="KW-1185">Reference proteome</keyword>
<accession>A0A4C2A1D7</accession>
<comment type="caution">
    <text evidence="1">The sequence shown here is derived from an EMBL/GenBank/DDBJ whole genome shotgun (WGS) entry which is preliminary data.</text>
</comment>
<dbReference type="Proteomes" id="UP000299102">
    <property type="component" value="Unassembled WGS sequence"/>
</dbReference>